<protein>
    <submittedName>
        <fullName evidence="1">Uncharacterized protein</fullName>
    </submittedName>
</protein>
<accession>A0A0G4EG09</accession>
<evidence type="ECO:0000313" key="2">
    <source>
        <dbReference type="Proteomes" id="UP000041254"/>
    </source>
</evidence>
<dbReference type="EMBL" id="CDMY01000217">
    <property type="protein sequence ID" value="CEL94320.1"/>
    <property type="molecule type" value="Genomic_DNA"/>
</dbReference>
<name>A0A0G4EG09_VITBC</name>
<evidence type="ECO:0000313" key="1">
    <source>
        <dbReference type="EMBL" id="CEL94320.1"/>
    </source>
</evidence>
<gene>
    <name evidence="1" type="ORF">Vbra_1986</name>
</gene>
<reference evidence="1 2" key="1">
    <citation type="submission" date="2014-11" db="EMBL/GenBank/DDBJ databases">
        <authorList>
            <person name="Zhu J."/>
            <person name="Qi W."/>
            <person name="Song R."/>
        </authorList>
    </citation>
    <scope>NUCLEOTIDE SEQUENCE [LARGE SCALE GENOMIC DNA]</scope>
</reference>
<dbReference type="Proteomes" id="UP000041254">
    <property type="component" value="Unassembled WGS sequence"/>
</dbReference>
<sequence length="82" mass="9139">MLPSHSLSNFKHDSYTDDFIPLPVPTWVQPLRFIGLHVMNTPASVYGLSPPPHGGSPDDSRYGLHALFPSRWRCSHLRAAST</sequence>
<organism evidence="1 2">
    <name type="scientific">Vitrella brassicaformis (strain CCMP3155)</name>
    <dbReference type="NCBI Taxonomy" id="1169540"/>
    <lineage>
        <taxon>Eukaryota</taxon>
        <taxon>Sar</taxon>
        <taxon>Alveolata</taxon>
        <taxon>Colpodellida</taxon>
        <taxon>Vitrellaceae</taxon>
        <taxon>Vitrella</taxon>
    </lineage>
</organism>
<proteinExistence type="predicted"/>
<dbReference type="AlphaFoldDB" id="A0A0G4EG09"/>
<dbReference type="VEuPathDB" id="CryptoDB:Vbra_1986"/>
<keyword evidence="2" id="KW-1185">Reference proteome</keyword>
<dbReference type="InParanoid" id="A0A0G4EG09"/>